<accession>B8HQS8</accession>
<dbReference type="EMBL" id="CP001344">
    <property type="protein sequence ID" value="ACL45749.1"/>
    <property type="molecule type" value="Genomic_DNA"/>
</dbReference>
<dbReference type="STRING" id="395961.Cyan7425_3425"/>
<dbReference type="OrthoDB" id="581532at2"/>
<dbReference type="HOGENOM" id="CLU_1080164_0_0_3"/>
<name>B8HQS8_CYAP4</name>
<dbReference type="AlphaFoldDB" id="B8HQS8"/>
<dbReference type="GO" id="GO:0003824">
    <property type="term" value="F:catalytic activity"/>
    <property type="evidence" value="ECO:0007669"/>
    <property type="project" value="InterPro"/>
</dbReference>
<gene>
    <name evidence="2" type="ordered locus">Cyan7425_3425</name>
</gene>
<dbReference type="SUPFAM" id="SSF141673">
    <property type="entry name" value="MOSC N-terminal domain-like"/>
    <property type="match status" value="1"/>
</dbReference>
<dbReference type="InterPro" id="IPR005302">
    <property type="entry name" value="MoCF_Sase_C"/>
</dbReference>
<organism evidence="2">
    <name type="scientific">Cyanothece sp. (strain PCC 7425 / ATCC 29141)</name>
    <dbReference type="NCBI Taxonomy" id="395961"/>
    <lineage>
        <taxon>Bacteria</taxon>
        <taxon>Bacillati</taxon>
        <taxon>Cyanobacteriota</taxon>
        <taxon>Cyanophyceae</taxon>
        <taxon>Gomontiellales</taxon>
        <taxon>Cyanothecaceae</taxon>
        <taxon>Cyanothece</taxon>
    </lineage>
</organism>
<dbReference type="eggNOG" id="COG3217">
    <property type="taxonomic scope" value="Bacteria"/>
</dbReference>
<proteinExistence type="predicted"/>
<dbReference type="InterPro" id="IPR005303">
    <property type="entry name" value="MOCOS_middle"/>
</dbReference>
<dbReference type="GO" id="GO:0030151">
    <property type="term" value="F:molybdenum ion binding"/>
    <property type="evidence" value="ECO:0007669"/>
    <property type="project" value="InterPro"/>
</dbReference>
<evidence type="ECO:0000259" key="1">
    <source>
        <dbReference type="PROSITE" id="PS51340"/>
    </source>
</evidence>
<dbReference type="Pfam" id="PF03473">
    <property type="entry name" value="MOSC"/>
    <property type="match status" value="1"/>
</dbReference>
<reference evidence="2" key="1">
    <citation type="submission" date="2009-01" db="EMBL/GenBank/DDBJ databases">
        <title>Complete sequence of chromosome Cyanothece sp. PCC 7425.</title>
        <authorList>
            <consortium name="US DOE Joint Genome Institute"/>
            <person name="Lucas S."/>
            <person name="Copeland A."/>
            <person name="Lapidus A."/>
            <person name="Glavina del Rio T."/>
            <person name="Dalin E."/>
            <person name="Tice H."/>
            <person name="Bruce D."/>
            <person name="Goodwin L."/>
            <person name="Pitluck S."/>
            <person name="Sims D."/>
            <person name="Meineke L."/>
            <person name="Brettin T."/>
            <person name="Detter J.C."/>
            <person name="Han C."/>
            <person name="Larimer F."/>
            <person name="Land M."/>
            <person name="Hauser L."/>
            <person name="Kyrpides N."/>
            <person name="Ovchinnikova G."/>
            <person name="Liberton M."/>
            <person name="Stoeckel J."/>
            <person name="Banerjee A."/>
            <person name="Singh A."/>
            <person name="Page L."/>
            <person name="Sato H."/>
            <person name="Zhao L."/>
            <person name="Sherman L."/>
            <person name="Pakrasi H."/>
            <person name="Richardson P."/>
        </authorList>
    </citation>
    <scope>NUCLEOTIDE SEQUENCE</scope>
    <source>
        <strain evidence="2">PCC 7425</strain>
    </source>
</reference>
<evidence type="ECO:0000313" key="2">
    <source>
        <dbReference type="EMBL" id="ACL45749.1"/>
    </source>
</evidence>
<dbReference type="PROSITE" id="PS51340">
    <property type="entry name" value="MOSC"/>
    <property type="match status" value="1"/>
</dbReference>
<feature type="domain" description="MOSC" evidence="1">
    <location>
        <begin position="81"/>
        <end position="263"/>
    </location>
</feature>
<sequence>MVNEVPTVARLSIFPIKSLDRVDVEAVAVLKSGALKGDRTFALFDQPGHFVNGKRHDRIHRIRSQYDLQTQQVTLHLEDSDQVRTFHLEQERDRLATYLSDYFGFSVELKQNLEMGFPDDTDSPGPTIVSTATLTAIASWYPDLEVEAVRSRFRANIEIDGVPAFWEDRLFGRAAEEVAFQIGAVQFRGINPCQRCVVVTRDAQTGAVYANFQKTFVAQRQVTLPDWAERSRFNHFFRLAINTRVPQTEVGKTIAIGDRLSLS</sequence>
<protein>
    <submittedName>
        <fullName evidence="2">MOSC domain protein beta barrel domain protein</fullName>
    </submittedName>
</protein>
<dbReference type="Pfam" id="PF03476">
    <property type="entry name" value="MOSC_N"/>
    <property type="match status" value="1"/>
</dbReference>
<dbReference type="GO" id="GO:0030170">
    <property type="term" value="F:pyridoxal phosphate binding"/>
    <property type="evidence" value="ECO:0007669"/>
    <property type="project" value="InterPro"/>
</dbReference>
<dbReference type="KEGG" id="cyn:Cyan7425_3425"/>